<protein>
    <submittedName>
        <fullName evidence="2">GNAT family N-acetyltransferase</fullName>
        <ecNumber evidence="2">2.3.-.-</ecNumber>
    </submittedName>
</protein>
<keyword evidence="2" id="KW-0808">Transferase</keyword>
<evidence type="ECO:0000313" key="3">
    <source>
        <dbReference type="Proteomes" id="UP001596147"/>
    </source>
</evidence>
<feature type="domain" description="N-acetyltransferase" evidence="1">
    <location>
        <begin position="2"/>
        <end position="169"/>
    </location>
</feature>
<dbReference type="Gene3D" id="3.40.630.30">
    <property type="match status" value="1"/>
</dbReference>
<keyword evidence="2" id="KW-0012">Acyltransferase</keyword>
<comment type="caution">
    <text evidence="2">The sequence shown here is derived from an EMBL/GenBank/DDBJ whole genome shotgun (WGS) entry which is preliminary data.</text>
</comment>
<dbReference type="SUPFAM" id="SSF55729">
    <property type="entry name" value="Acyl-CoA N-acyltransferases (Nat)"/>
    <property type="match status" value="1"/>
</dbReference>
<gene>
    <name evidence="2" type="ORF">ACFPM4_14965</name>
</gene>
<dbReference type="EMBL" id="JBHSMC010000020">
    <property type="protein sequence ID" value="MFC5466032.1"/>
    <property type="molecule type" value="Genomic_DNA"/>
</dbReference>
<dbReference type="GO" id="GO:0016746">
    <property type="term" value="F:acyltransferase activity"/>
    <property type="evidence" value="ECO:0007669"/>
    <property type="project" value="UniProtKB-KW"/>
</dbReference>
<dbReference type="Proteomes" id="UP001596147">
    <property type="component" value="Unassembled WGS sequence"/>
</dbReference>
<dbReference type="Pfam" id="PF00583">
    <property type="entry name" value="Acetyltransf_1"/>
    <property type="match status" value="1"/>
</dbReference>
<organism evidence="2 3">
    <name type="scientific">Lederbergia graminis</name>
    <dbReference type="NCBI Taxonomy" id="735518"/>
    <lineage>
        <taxon>Bacteria</taxon>
        <taxon>Bacillati</taxon>
        <taxon>Bacillota</taxon>
        <taxon>Bacilli</taxon>
        <taxon>Bacillales</taxon>
        <taxon>Bacillaceae</taxon>
        <taxon>Lederbergia</taxon>
    </lineage>
</organism>
<dbReference type="InterPro" id="IPR000182">
    <property type="entry name" value="GNAT_dom"/>
</dbReference>
<proteinExistence type="predicted"/>
<dbReference type="CDD" id="cd04301">
    <property type="entry name" value="NAT_SF"/>
    <property type="match status" value="1"/>
</dbReference>
<accession>A0ABW0LLZ0</accession>
<sequence length="169" mass="19796">MVKILELASNEIVQQVSELYMQVWKSEDLSIKERILKHSTYEGFRGFIIMTEEDRVIGFAYGYTSLPGQFYHELLAKELNEEEYKLWLQDCFEFVELAVHPSFRKEGYGKMLITKLLEDVNNKTTILTTQMDNTSARSLYESLQWKVLKAPFYPGNSKEPYVIMGKELN</sequence>
<dbReference type="PROSITE" id="PS51186">
    <property type="entry name" value="GNAT"/>
    <property type="match status" value="1"/>
</dbReference>
<dbReference type="RefSeq" id="WP_382353378.1">
    <property type="nucleotide sequence ID" value="NZ_JBHSMC010000020.1"/>
</dbReference>
<dbReference type="InterPro" id="IPR016181">
    <property type="entry name" value="Acyl_CoA_acyltransferase"/>
</dbReference>
<keyword evidence="3" id="KW-1185">Reference proteome</keyword>
<name>A0ABW0LLZ0_9BACI</name>
<dbReference type="EC" id="2.3.-.-" evidence="2"/>
<reference evidence="3" key="1">
    <citation type="journal article" date="2019" name="Int. J. Syst. Evol. Microbiol.">
        <title>The Global Catalogue of Microorganisms (GCM) 10K type strain sequencing project: providing services to taxonomists for standard genome sequencing and annotation.</title>
        <authorList>
            <consortium name="The Broad Institute Genomics Platform"/>
            <consortium name="The Broad Institute Genome Sequencing Center for Infectious Disease"/>
            <person name="Wu L."/>
            <person name="Ma J."/>
        </authorList>
    </citation>
    <scope>NUCLEOTIDE SEQUENCE [LARGE SCALE GENOMIC DNA]</scope>
    <source>
        <strain evidence="3">CGMCC 1.12237</strain>
    </source>
</reference>
<evidence type="ECO:0000313" key="2">
    <source>
        <dbReference type="EMBL" id="MFC5466032.1"/>
    </source>
</evidence>
<evidence type="ECO:0000259" key="1">
    <source>
        <dbReference type="PROSITE" id="PS51186"/>
    </source>
</evidence>